<dbReference type="Pfam" id="PF00652">
    <property type="entry name" value="Ricin_B_lectin"/>
    <property type="match status" value="1"/>
</dbReference>
<keyword evidence="2" id="KW-0430">Lectin</keyword>
<name>A0A0L0CIX2_LUCCU</name>
<dbReference type="AlphaFoldDB" id="A0A0L0CIX2"/>
<reference evidence="5 6" key="1">
    <citation type="journal article" date="2015" name="Nat. Commun.">
        <title>Lucilia cuprina genome unlocks parasitic fly biology to underpin future interventions.</title>
        <authorList>
            <person name="Anstead C.A."/>
            <person name="Korhonen P.K."/>
            <person name="Young N.D."/>
            <person name="Hall R.S."/>
            <person name="Jex A.R."/>
            <person name="Murali S.C."/>
            <person name="Hughes D.S."/>
            <person name="Lee S.F."/>
            <person name="Perry T."/>
            <person name="Stroehlein A.J."/>
            <person name="Ansell B.R."/>
            <person name="Breugelmans B."/>
            <person name="Hofmann A."/>
            <person name="Qu J."/>
            <person name="Dugan S."/>
            <person name="Lee S.L."/>
            <person name="Chao H."/>
            <person name="Dinh H."/>
            <person name="Han Y."/>
            <person name="Doddapaneni H.V."/>
            <person name="Worley K.C."/>
            <person name="Muzny D.M."/>
            <person name="Ioannidis P."/>
            <person name="Waterhouse R.M."/>
            <person name="Zdobnov E.M."/>
            <person name="James P.J."/>
            <person name="Bagnall N.H."/>
            <person name="Kotze A.C."/>
            <person name="Gibbs R.A."/>
            <person name="Richards S."/>
            <person name="Batterham P."/>
            <person name="Gasser R.B."/>
        </authorList>
    </citation>
    <scope>NUCLEOTIDE SEQUENCE [LARGE SCALE GENOMIC DNA]</scope>
    <source>
        <strain evidence="5 6">LS</strain>
        <tissue evidence="5">Full body</tissue>
    </source>
</reference>
<dbReference type="EMBL" id="JRES01000335">
    <property type="protein sequence ID" value="KNC32201.1"/>
    <property type="molecule type" value="Genomic_DNA"/>
</dbReference>
<keyword evidence="1 5" id="KW-0808">Transferase</keyword>
<dbReference type="OrthoDB" id="5988548at2759"/>
<evidence type="ECO:0000313" key="5">
    <source>
        <dbReference type="EMBL" id="KNC32201.1"/>
    </source>
</evidence>
<protein>
    <submittedName>
        <fullName evidence="5">Putative polypeptide N-acetylgalactosaminyltransferase 9</fullName>
    </submittedName>
</protein>
<dbReference type="FunFam" id="3.90.550.10:FF:000195">
    <property type="entry name" value="Polypeptide N-acetylgalactosaminyltransferase like 6"/>
    <property type="match status" value="1"/>
</dbReference>
<dbReference type="PANTHER" id="PTHR11675">
    <property type="entry name" value="N-ACETYLGALACTOSAMINYLTRANSFERASE"/>
    <property type="match status" value="1"/>
</dbReference>
<keyword evidence="3" id="KW-1015">Disulfide bond</keyword>
<sequence>MIEVWKTELLKNGLYSEICDYYINSAEPVYSPTMAGGLFSIDREFFELLGTYDSGFDIWGGENLELSFKTWMCGGTLEIVPCSHVGHIFRKRSPYKWRTGVNVLKKNSVRLAEVWLDDYSKYYYQRIGNDKGDFGDVSARKKLRERLGCKSFKWYLDNVYPELFIPGESVAYGEIRNLGAGGRTCLDSPARKKDLKKKVGLYPCHNQGGNQIANIETDMCLDSAAKPDDMQGAVDPYKCHGQGGNQYWMLSKAGEIRRDEACLDYAGHDVMLYPCHGSKGNQFWTYNSETKQIRHGSSDKCLAISEKRDKVLMEECNRNHLRQHWRLENYDPSKL</sequence>
<dbReference type="PROSITE" id="PS50231">
    <property type="entry name" value="RICIN_B_LECTIN"/>
    <property type="match status" value="1"/>
</dbReference>
<dbReference type="InterPro" id="IPR035992">
    <property type="entry name" value="Ricin_B-like_lectins"/>
</dbReference>
<accession>A0A0L0CIX2</accession>
<dbReference type="Proteomes" id="UP000037069">
    <property type="component" value="Unassembled WGS sequence"/>
</dbReference>
<dbReference type="InterPro" id="IPR029044">
    <property type="entry name" value="Nucleotide-diphossugar_trans"/>
</dbReference>
<dbReference type="SMART" id="SM00458">
    <property type="entry name" value="RICIN"/>
    <property type="match status" value="1"/>
</dbReference>
<keyword evidence="6" id="KW-1185">Reference proteome</keyword>
<dbReference type="PANTHER" id="PTHR11675:SF131">
    <property type="entry name" value="POLYPEPTIDE N-ACETYLGALACTOSAMINYLTRANSFERASE 9-RELATED"/>
    <property type="match status" value="1"/>
</dbReference>
<evidence type="ECO:0000313" key="6">
    <source>
        <dbReference type="Proteomes" id="UP000037069"/>
    </source>
</evidence>
<evidence type="ECO:0000259" key="4">
    <source>
        <dbReference type="SMART" id="SM00458"/>
    </source>
</evidence>
<dbReference type="GO" id="GO:0030246">
    <property type="term" value="F:carbohydrate binding"/>
    <property type="evidence" value="ECO:0007669"/>
    <property type="project" value="UniProtKB-KW"/>
</dbReference>
<evidence type="ECO:0000256" key="1">
    <source>
        <dbReference type="ARBA" id="ARBA00022679"/>
    </source>
</evidence>
<dbReference type="GO" id="GO:0006493">
    <property type="term" value="P:protein O-linked glycosylation"/>
    <property type="evidence" value="ECO:0007669"/>
    <property type="project" value="TreeGrafter"/>
</dbReference>
<comment type="caution">
    <text evidence="5">The sequence shown here is derived from an EMBL/GenBank/DDBJ whole genome shotgun (WGS) entry which is preliminary data.</text>
</comment>
<dbReference type="InterPro" id="IPR027791">
    <property type="entry name" value="Galactosyl_T_C"/>
</dbReference>
<feature type="domain" description="Ricin B lectin" evidence="4">
    <location>
        <begin position="209"/>
        <end position="328"/>
    </location>
</feature>
<evidence type="ECO:0000256" key="2">
    <source>
        <dbReference type="ARBA" id="ARBA00022734"/>
    </source>
</evidence>
<dbReference type="Gene3D" id="2.80.10.50">
    <property type="match status" value="2"/>
</dbReference>
<dbReference type="InterPro" id="IPR000772">
    <property type="entry name" value="Ricin_B_lectin"/>
</dbReference>
<dbReference type="SUPFAM" id="SSF53448">
    <property type="entry name" value="Nucleotide-diphospho-sugar transferases"/>
    <property type="match status" value="1"/>
</dbReference>
<dbReference type="FunFam" id="2.80.10.50:FF:000096">
    <property type="entry name" value="Polypeptide N-acetylgalactosaminyltransferase"/>
    <property type="match status" value="1"/>
</dbReference>
<dbReference type="Gene3D" id="3.90.550.10">
    <property type="entry name" value="Spore Coat Polysaccharide Biosynthesis Protein SpsA, Chain A"/>
    <property type="match status" value="1"/>
</dbReference>
<dbReference type="CDD" id="cd23462">
    <property type="entry name" value="beta-trefoil_Ricin_Pgant9-like"/>
    <property type="match status" value="1"/>
</dbReference>
<dbReference type="SUPFAM" id="SSF50370">
    <property type="entry name" value="Ricin B-like lectins"/>
    <property type="match status" value="2"/>
</dbReference>
<dbReference type="Pfam" id="PF02709">
    <property type="entry name" value="Glyco_transf_7C"/>
    <property type="match status" value="1"/>
</dbReference>
<proteinExistence type="predicted"/>
<organism evidence="5 6">
    <name type="scientific">Lucilia cuprina</name>
    <name type="common">Green bottle fly</name>
    <name type="synonym">Australian sheep blowfly</name>
    <dbReference type="NCBI Taxonomy" id="7375"/>
    <lineage>
        <taxon>Eukaryota</taxon>
        <taxon>Metazoa</taxon>
        <taxon>Ecdysozoa</taxon>
        <taxon>Arthropoda</taxon>
        <taxon>Hexapoda</taxon>
        <taxon>Insecta</taxon>
        <taxon>Pterygota</taxon>
        <taxon>Neoptera</taxon>
        <taxon>Endopterygota</taxon>
        <taxon>Diptera</taxon>
        <taxon>Brachycera</taxon>
        <taxon>Muscomorpha</taxon>
        <taxon>Oestroidea</taxon>
        <taxon>Calliphoridae</taxon>
        <taxon>Luciliinae</taxon>
        <taxon>Lucilia</taxon>
    </lineage>
</organism>
<gene>
    <name evidence="5" type="ORF">FF38_11294</name>
</gene>
<dbReference type="GO" id="GO:0004653">
    <property type="term" value="F:polypeptide N-acetylgalactosaminyltransferase activity"/>
    <property type="evidence" value="ECO:0007669"/>
    <property type="project" value="TreeGrafter"/>
</dbReference>
<dbReference type="GO" id="GO:0005794">
    <property type="term" value="C:Golgi apparatus"/>
    <property type="evidence" value="ECO:0007669"/>
    <property type="project" value="TreeGrafter"/>
</dbReference>
<dbReference type="OMA" id="FYDANTH"/>
<evidence type="ECO:0000256" key="3">
    <source>
        <dbReference type="ARBA" id="ARBA00023157"/>
    </source>
</evidence>